<keyword evidence="1" id="KW-0812">Transmembrane</keyword>
<dbReference type="Gene3D" id="2.60.120.260">
    <property type="entry name" value="Galactose-binding domain-like"/>
    <property type="match status" value="1"/>
</dbReference>
<organism evidence="2 3">
    <name type="scientific">Crucibulum laeve</name>
    <dbReference type="NCBI Taxonomy" id="68775"/>
    <lineage>
        <taxon>Eukaryota</taxon>
        <taxon>Fungi</taxon>
        <taxon>Dikarya</taxon>
        <taxon>Basidiomycota</taxon>
        <taxon>Agaricomycotina</taxon>
        <taxon>Agaricomycetes</taxon>
        <taxon>Agaricomycetidae</taxon>
        <taxon>Agaricales</taxon>
        <taxon>Agaricineae</taxon>
        <taxon>Nidulariaceae</taxon>
        <taxon>Crucibulum</taxon>
    </lineage>
</organism>
<dbReference type="Proteomes" id="UP000308652">
    <property type="component" value="Unassembled WGS sequence"/>
</dbReference>
<sequence length="222" mass="23763">ICFNKNSETVVSCIDAYGTTASSYPSSTTGFVPSATPILIDDQKVTYNPPGAWSNSTSVPSCSSEKFLRVTNVTNATISFSYTGPSVMIQTVTSPNGGVFSLLFDGFNTTDVIDTYSGSKFTLPTCFPAQFPPFNIPPPNFGTQNNHTVTLIYSGRSPNAPGHNANSSIVQFASFAIPDFSLALPSSAISYKNKRTGFILVVFMISVMLNGYSSGLLNFLNY</sequence>
<gene>
    <name evidence="2" type="ORF">BDQ12DRAFT_615298</name>
</gene>
<keyword evidence="1" id="KW-0472">Membrane</keyword>
<evidence type="ECO:0000313" key="3">
    <source>
        <dbReference type="Proteomes" id="UP000308652"/>
    </source>
</evidence>
<feature type="non-terminal residue" evidence="2">
    <location>
        <position position="1"/>
    </location>
</feature>
<dbReference type="EMBL" id="ML213648">
    <property type="protein sequence ID" value="TFK33431.1"/>
    <property type="molecule type" value="Genomic_DNA"/>
</dbReference>
<keyword evidence="3" id="KW-1185">Reference proteome</keyword>
<dbReference type="OrthoDB" id="2563669at2759"/>
<evidence type="ECO:0000256" key="1">
    <source>
        <dbReference type="SAM" id="Phobius"/>
    </source>
</evidence>
<evidence type="ECO:0000313" key="2">
    <source>
        <dbReference type="EMBL" id="TFK33431.1"/>
    </source>
</evidence>
<protein>
    <submittedName>
        <fullName evidence="2">Uncharacterized protein</fullName>
    </submittedName>
</protein>
<accession>A0A5C3LXB7</accession>
<name>A0A5C3LXB7_9AGAR</name>
<proteinExistence type="predicted"/>
<dbReference type="AlphaFoldDB" id="A0A5C3LXB7"/>
<feature type="transmembrane region" description="Helical" evidence="1">
    <location>
        <begin position="198"/>
        <end position="220"/>
    </location>
</feature>
<keyword evidence="1" id="KW-1133">Transmembrane helix</keyword>
<reference evidence="2 3" key="1">
    <citation type="journal article" date="2019" name="Nat. Ecol. Evol.">
        <title>Megaphylogeny resolves global patterns of mushroom evolution.</title>
        <authorList>
            <person name="Varga T."/>
            <person name="Krizsan K."/>
            <person name="Foldi C."/>
            <person name="Dima B."/>
            <person name="Sanchez-Garcia M."/>
            <person name="Sanchez-Ramirez S."/>
            <person name="Szollosi G.J."/>
            <person name="Szarkandi J.G."/>
            <person name="Papp V."/>
            <person name="Albert L."/>
            <person name="Andreopoulos W."/>
            <person name="Angelini C."/>
            <person name="Antonin V."/>
            <person name="Barry K.W."/>
            <person name="Bougher N.L."/>
            <person name="Buchanan P."/>
            <person name="Buyck B."/>
            <person name="Bense V."/>
            <person name="Catcheside P."/>
            <person name="Chovatia M."/>
            <person name="Cooper J."/>
            <person name="Damon W."/>
            <person name="Desjardin D."/>
            <person name="Finy P."/>
            <person name="Geml J."/>
            <person name="Haridas S."/>
            <person name="Hughes K."/>
            <person name="Justo A."/>
            <person name="Karasinski D."/>
            <person name="Kautmanova I."/>
            <person name="Kiss B."/>
            <person name="Kocsube S."/>
            <person name="Kotiranta H."/>
            <person name="LaButti K.M."/>
            <person name="Lechner B.E."/>
            <person name="Liimatainen K."/>
            <person name="Lipzen A."/>
            <person name="Lukacs Z."/>
            <person name="Mihaltcheva S."/>
            <person name="Morgado L.N."/>
            <person name="Niskanen T."/>
            <person name="Noordeloos M.E."/>
            <person name="Ohm R.A."/>
            <person name="Ortiz-Santana B."/>
            <person name="Ovrebo C."/>
            <person name="Racz N."/>
            <person name="Riley R."/>
            <person name="Savchenko A."/>
            <person name="Shiryaev A."/>
            <person name="Soop K."/>
            <person name="Spirin V."/>
            <person name="Szebenyi C."/>
            <person name="Tomsovsky M."/>
            <person name="Tulloss R.E."/>
            <person name="Uehling J."/>
            <person name="Grigoriev I.V."/>
            <person name="Vagvolgyi C."/>
            <person name="Papp T."/>
            <person name="Martin F.M."/>
            <person name="Miettinen O."/>
            <person name="Hibbett D.S."/>
            <person name="Nagy L.G."/>
        </authorList>
    </citation>
    <scope>NUCLEOTIDE SEQUENCE [LARGE SCALE GENOMIC DNA]</scope>
    <source>
        <strain evidence="2 3">CBS 166.37</strain>
    </source>
</reference>